<dbReference type="Pfam" id="PF07007">
    <property type="entry name" value="LprI"/>
    <property type="match status" value="1"/>
</dbReference>
<dbReference type="Gene3D" id="1.20.1270.180">
    <property type="match status" value="1"/>
</dbReference>
<comment type="caution">
    <text evidence="2">The sequence shown here is derived from an EMBL/GenBank/DDBJ whole genome shotgun (WGS) entry which is preliminary data.</text>
</comment>
<feature type="domain" description="Lysozyme inhibitor LprI-like N-terminal" evidence="1">
    <location>
        <begin position="174"/>
        <end position="260"/>
    </location>
</feature>
<gene>
    <name evidence="2" type="ORF">J2Z40_002724</name>
</gene>
<dbReference type="RefSeq" id="WP_066392355.1">
    <property type="nucleotide sequence ID" value="NZ_JAGIKZ010000016.1"/>
</dbReference>
<keyword evidence="3" id="KW-1185">Reference proteome</keyword>
<name>A0ABS4RGY7_9BACI</name>
<dbReference type="PANTHER" id="PTHR39176">
    <property type="entry name" value="PERIPLASMIC PROTEIN-RELATED"/>
    <property type="match status" value="1"/>
</dbReference>
<evidence type="ECO:0000313" key="2">
    <source>
        <dbReference type="EMBL" id="MBP2242151.1"/>
    </source>
</evidence>
<dbReference type="Proteomes" id="UP001519293">
    <property type="component" value="Unassembled WGS sequence"/>
</dbReference>
<evidence type="ECO:0000259" key="1">
    <source>
        <dbReference type="Pfam" id="PF07007"/>
    </source>
</evidence>
<reference evidence="2 3" key="1">
    <citation type="submission" date="2021-03" db="EMBL/GenBank/DDBJ databases">
        <title>Genomic Encyclopedia of Type Strains, Phase IV (KMG-IV): sequencing the most valuable type-strain genomes for metagenomic binning, comparative biology and taxonomic classification.</title>
        <authorList>
            <person name="Goeker M."/>
        </authorList>
    </citation>
    <scope>NUCLEOTIDE SEQUENCE [LARGE SCALE GENOMIC DNA]</scope>
    <source>
        <strain evidence="2 3">DSM 26675</strain>
    </source>
</reference>
<dbReference type="PANTHER" id="PTHR39176:SF1">
    <property type="entry name" value="PERIPLASMIC PROTEIN"/>
    <property type="match status" value="1"/>
</dbReference>
<organism evidence="2 3">
    <name type="scientific">Cytobacillus eiseniae</name>
    <dbReference type="NCBI Taxonomy" id="762947"/>
    <lineage>
        <taxon>Bacteria</taxon>
        <taxon>Bacillati</taxon>
        <taxon>Bacillota</taxon>
        <taxon>Bacilli</taxon>
        <taxon>Bacillales</taxon>
        <taxon>Bacillaceae</taxon>
        <taxon>Cytobacillus</taxon>
    </lineage>
</organism>
<sequence length="265" mass="30182">MKKILGLVLFSLFLTGCSNEVDSQPMDDVMVSLEEGNFDKALLSLEETIEEAPNNEEAVLLHEQIQAFNQVKTAVDDGELDEALNRSHELLKDENLNESIQAAVEQIIKDVEIEIADGIKEHHAYNEGLAKEREEKEKAEGSKSTEKIQKDEFIKKLDAIEKSLAEFDPIFKNGTQIEMTEAQGEIYKRWDAILNEIYGELEKQLATSEMENLRIEQREWVASRDVKAKEAAAKYEGGSLASLEYVMTQTRLTKERCYELVETYL</sequence>
<accession>A0ABS4RGY7</accession>
<evidence type="ECO:0000313" key="3">
    <source>
        <dbReference type="Proteomes" id="UP001519293"/>
    </source>
</evidence>
<dbReference type="InterPro" id="IPR009739">
    <property type="entry name" value="LprI-like_N"/>
</dbReference>
<proteinExistence type="predicted"/>
<dbReference type="PROSITE" id="PS51257">
    <property type="entry name" value="PROKAR_LIPOPROTEIN"/>
    <property type="match status" value="1"/>
</dbReference>
<dbReference type="EMBL" id="JAGIKZ010000016">
    <property type="protein sequence ID" value="MBP2242151.1"/>
    <property type="molecule type" value="Genomic_DNA"/>
</dbReference>
<protein>
    <submittedName>
        <fullName evidence="2">Uncharacterized protein YecT (DUF1311 family)</fullName>
    </submittedName>
</protein>